<feature type="domain" description="SNTX MACPF/CDC-like" evidence="1">
    <location>
        <begin position="18"/>
        <end position="189"/>
    </location>
</feature>
<proteinExistence type="predicted"/>
<dbReference type="InterPro" id="IPR052090">
    <property type="entry name" value="Cytolytic_pore-forming_toxin"/>
</dbReference>
<dbReference type="EMBL" id="CACVKT020006376">
    <property type="protein sequence ID" value="CAC5401031.1"/>
    <property type="molecule type" value="Genomic_DNA"/>
</dbReference>
<gene>
    <name evidence="2" type="ORF">MCOR_35163</name>
</gene>
<accession>A0A6J8CZN6</accession>
<organism evidence="2 3">
    <name type="scientific">Mytilus coruscus</name>
    <name type="common">Sea mussel</name>
    <dbReference type="NCBI Taxonomy" id="42192"/>
    <lineage>
        <taxon>Eukaryota</taxon>
        <taxon>Metazoa</taxon>
        <taxon>Spiralia</taxon>
        <taxon>Lophotrochozoa</taxon>
        <taxon>Mollusca</taxon>
        <taxon>Bivalvia</taxon>
        <taxon>Autobranchia</taxon>
        <taxon>Pteriomorphia</taxon>
        <taxon>Mytilida</taxon>
        <taxon>Mytiloidea</taxon>
        <taxon>Mytilidae</taxon>
        <taxon>Mytilinae</taxon>
        <taxon>Mytilus</taxon>
    </lineage>
</organism>
<dbReference type="AlphaFoldDB" id="A0A6J8CZN6"/>
<dbReference type="PANTHER" id="PTHR31594">
    <property type="entry name" value="AIG1-TYPE G DOMAIN-CONTAINING PROTEIN"/>
    <property type="match status" value="1"/>
</dbReference>
<evidence type="ECO:0000313" key="3">
    <source>
        <dbReference type="Proteomes" id="UP000507470"/>
    </source>
</evidence>
<dbReference type="Pfam" id="PF24674">
    <property type="entry name" value="MACPF_SNTX"/>
    <property type="match status" value="1"/>
</dbReference>
<keyword evidence="3" id="KW-1185">Reference proteome</keyword>
<sequence>MSVEVKEMVNEEKLTNIIRTPALGRPFRLGMLYDRYHDNIIPGETLLRMEDMEQHTFIQRRNGCFFDVRYGDSLQDKSIAFNGDLNLQLNALIGMVALGSSGKFLKNTILSKKQLRVALKAEYIMLYKELEMQHFQSDISKIKSSNATHIVTAIEYGTNVEFTFDRTLSDKEDVVEASGKLKNMISCIKIIEASADAQFTKESKNKQESEKLSCKFCGDIILPFNPTTYEEAAQLYKELPKYVKEEEAVPVNVWLYPIPTATKVLQTINKEKMKRTVAALDDMQRIIISCNDLMSGQAFAHIPGIQCKLDLFRKTVQTFQEDLQDQVFAELHEKEDLSKDKISPCLVVIDNMKHWLSQNAEIEISLLNIYINEIKKENIEILPKSGVDAKLFEHDHVIILDVVLPFSSGQYVKEELRTLSNCTTQQRQSSFTKMVSEIREHRRHDATTTSPSTNAEVKCWYEDAETKATVRKTIKRFLTLHKKFGDFEFFVTFTDRKDSELQNKKSSCVRLLSYEDGEIDESNNLMSSEAEENLYSRTDY</sequence>
<dbReference type="PANTHER" id="PTHR31594:SF14">
    <property type="entry name" value="FIBRONECTIN TYPE-III DOMAIN-CONTAINING PROTEIN"/>
    <property type="match status" value="1"/>
</dbReference>
<dbReference type="OrthoDB" id="8954335at2759"/>
<name>A0A6J8CZN6_MYTCO</name>
<dbReference type="InterPro" id="IPR056072">
    <property type="entry name" value="SNTX_MACPF/CDC-like_dom"/>
</dbReference>
<reference evidence="2 3" key="1">
    <citation type="submission" date="2020-06" db="EMBL/GenBank/DDBJ databases">
        <authorList>
            <person name="Li R."/>
            <person name="Bekaert M."/>
        </authorList>
    </citation>
    <scope>NUCLEOTIDE SEQUENCE [LARGE SCALE GENOMIC DNA]</scope>
    <source>
        <strain evidence="3">wild</strain>
    </source>
</reference>
<evidence type="ECO:0000313" key="2">
    <source>
        <dbReference type="EMBL" id="CAC5401031.1"/>
    </source>
</evidence>
<protein>
    <recommendedName>
        <fullName evidence="1">SNTX MACPF/CDC-like domain-containing protein</fullName>
    </recommendedName>
</protein>
<dbReference type="Proteomes" id="UP000507470">
    <property type="component" value="Unassembled WGS sequence"/>
</dbReference>
<evidence type="ECO:0000259" key="1">
    <source>
        <dbReference type="Pfam" id="PF24674"/>
    </source>
</evidence>